<feature type="region of interest" description="Disordered" evidence="1">
    <location>
        <begin position="244"/>
        <end position="274"/>
    </location>
</feature>
<feature type="compositionally biased region" description="Polar residues" evidence="1">
    <location>
        <begin position="89"/>
        <end position="100"/>
    </location>
</feature>
<feature type="region of interest" description="Disordered" evidence="1">
    <location>
        <begin position="287"/>
        <end position="347"/>
    </location>
</feature>
<organism evidence="2 3">
    <name type="scientific">Tripterygium wilfordii</name>
    <name type="common">Thunder God vine</name>
    <dbReference type="NCBI Taxonomy" id="458696"/>
    <lineage>
        <taxon>Eukaryota</taxon>
        <taxon>Viridiplantae</taxon>
        <taxon>Streptophyta</taxon>
        <taxon>Embryophyta</taxon>
        <taxon>Tracheophyta</taxon>
        <taxon>Spermatophyta</taxon>
        <taxon>Magnoliopsida</taxon>
        <taxon>eudicotyledons</taxon>
        <taxon>Gunneridae</taxon>
        <taxon>Pentapetalae</taxon>
        <taxon>rosids</taxon>
        <taxon>fabids</taxon>
        <taxon>Celastrales</taxon>
        <taxon>Celastraceae</taxon>
        <taxon>Tripterygium</taxon>
    </lineage>
</organism>
<feature type="compositionally biased region" description="Polar residues" evidence="1">
    <location>
        <begin position="252"/>
        <end position="272"/>
    </location>
</feature>
<protein>
    <submittedName>
        <fullName evidence="2">Uncharacterized protein</fullName>
    </submittedName>
</protein>
<feature type="compositionally biased region" description="Low complexity" evidence="1">
    <location>
        <begin position="307"/>
        <end position="318"/>
    </location>
</feature>
<proteinExistence type="predicted"/>
<sequence length="362" mass="38959">MDTRSDLITPPSAALGKGGDHTAPGERLSSSSSASSSSSGDPFELDTNEADNSASRTPESSNHGKHSQLASEFIPTSSMPPSDHPDRMSPNNGSATQSPPLQVMERVGDDVAMPSSAYRIPSSVFARTNTNAPMEWSVASNESLFSLHMGNMSFTRDQLFWMGKSGELGLAGDPTIMSGKMMDFSSNQPPITSKSTELINCSSDQPPIRKSTEVERRNADLESPFGITETTSAETMMEVIRENDDNARSKENPSQAKEPTTRTSSVSRNSDCSGGASVHSFAFPILTGDANKSGSLKVGNEKPKQQPRPQSQSPKVSSEPNQQSQPQTPKPEDSNESPRPKPTGNACQRKWLSCFSCWQFCS</sequence>
<feature type="compositionally biased region" description="Low complexity" evidence="1">
    <location>
        <begin position="29"/>
        <end position="39"/>
    </location>
</feature>
<dbReference type="PANTHER" id="PTHR33673">
    <property type="entry name" value="SUPPRESSOR SRP40-LIKE PROTEIN"/>
    <property type="match status" value="1"/>
</dbReference>
<reference evidence="2 3" key="1">
    <citation type="journal article" date="2020" name="Nat. Commun.">
        <title>Genome of Tripterygium wilfordii and identification of cytochrome P450 involved in triptolide biosynthesis.</title>
        <authorList>
            <person name="Tu L."/>
            <person name="Su P."/>
            <person name="Zhang Z."/>
            <person name="Gao L."/>
            <person name="Wang J."/>
            <person name="Hu T."/>
            <person name="Zhou J."/>
            <person name="Zhang Y."/>
            <person name="Zhao Y."/>
            <person name="Liu Y."/>
            <person name="Song Y."/>
            <person name="Tong Y."/>
            <person name="Lu Y."/>
            <person name="Yang J."/>
            <person name="Xu C."/>
            <person name="Jia M."/>
            <person name="Peters R.J."/>
            <person name="Huang L."/>
            <person name="Gao W."/>
        </authorList>
    </citation>
    <scope>NUCLEOTIDE SEQUENCE [LARGE SCALE GENOMIC DNA]</scope>
    <source>
        <strain evidence="3">cv. XIE 37</strain>
        <tissue evidence="2">Leaf</tissue>
    </source>
</reference>
<name>A0A7J7C8C6_TRIWF</name>
<evidence type="ECO:0000256" key="1">
    <source>
        <dbReference type="SAM" id="MobiDB-lite"/>
    </source>
</evidence>
<accession>A0A7J7C8C6</accession>
<dbReference type="AlphaFoldDB" id="A0A7J7C8C6"/>
<dbReference type="EMBL" id="JAAARO010000020">
    <property type="protein sequence ID" value="KAF5730185.1"/>
    <property type="molecule type" value="Genomic_DNA"/>
</dbReference>
<dbReference type="InParanoid" id="A0A7J7C8C6"/>
<feature type="compositionally biased region" description="Polar residues" evidence="1">
    <location>
        <begin position="68"/>
        <end position="80"/>
    </location>
</feature>
<dbReference type="PANTHER" id="PTHR33673:SF38">
    <property type="entry name" value="CHROMODOMAIN-HELICASE-DNA-BINDING PROTEIN 7-LIKE"/>
    <property type="match status" value="1"/>
</dbReference>
<feature type="compositionally biased region" description="Basic and acidic residues" evidence="1">
    <location>
        <begin position="330"/>
        <end position="339"/>
    </location>
</feature>
<evidence type="ECO:0000313" key="3">
    <source>
        <dbReference type="Proteomes" id="UP000593562"/>
    </source>
</evidence>
<dbReference type="Proteomes" id="UP000593562">
    <property type="component" value="Unassembled WGS sequence"/>
</dbReference>
<comment type="caution">
    <text evidence="2">The sequence shown here is derived from an EMBL/GenBank/DDBJ whole genome shotgun (WGS) entry which is preliminary data.</text>
</comment>
<dbReference type="OrthoDB" id="1707722at2759"/>
<gene>
    <name evidence="2" type="ORF">HS088_TW20G00557</name>
</gene>
<keyword evidence="3" id="KW-1185">Reference proteome</keyword>
<feature type="region of interest" description="Disordered" evidence="1">
    <location>
        <begin position="1"/>
        <end position="100"/>
    </location>
</feature>
<feature type="compositionally biased region" description="Polar residues" evidence="1">
    <location>
        <begin position="50"/>
        <end position="61"/>
    </location>
</feature>
<evidence type="ECO:0000313" key="2">
    <source>
        <dbReference type="EMBL" id="KAF5730185.1"/>
    </source>
</evidence>